<keyword evidence="3" id="KW-1185">Reference proteome</keyword>
<comment type="caution">
    <text evidence="2">The sequence shown here is derived from an EMBL/GenBank/DDBJ whole genome shotgun (WGS) entry which is preliminary data.</text>
</comment>
<keyword evidence="1" id="KW-0732">Signal</keyword>
<feature type="signal peptide" evidence="1">
    <location>
        <begin position="1"/>
        <end position="20"/>
    </location>
</feature>
<reference evidence="3" key="1">
    <citation type="journal article" date="2019" name="Int. J. Syst. Evol. Microbiol.">
        <title>The Global Catalogue of Microorganisms (GCM) 10K type strain sequencing project: providing services to taxonomists for standard genome sequencing and annotation.</title>
        <authorList>
            <consortium name="The Broad Institute Genomics Platform"/>
            <consortium name="The Broad Institute Genome Sequencing Center for Infectious Disease"/>
            <person name="Wu L."/>
            <person name="Ma J."/>
        </authorList>
    </citation>
    <scope>NUCLEOTIDE SEQUENCE [LARGE SCALE GENOMIC DNA]</scope>
    <source>
        <strain evidence="3">LMG 29894</strain>
    </source>
</reference>
<feature type="chain" id="PRO_5046084829" evidence="1">
    <location>
        <begin position="21"/>
        <end position="158"/>
    </location>
</feature>
<dbReference type="Proteomes" id="UP001595791">
    <property type="component" value="Unassembled WGS sequence"/>
</dbReference>
<protein>
    <submittedName>
        <fullName evidence="2">Uncharacterized protein</fullName>
    </submittedName>
</protein>
<proteinExistence type="predicted"/>
<accession>A0ABV8MUC0</accession>
<dbReference type="RefSeq" id="WP_378165501.1">
    <property type="nucleotide sequence ID" value="NZ_JBHSBU010000001.1"/>
</dbReference>
<gene>
    <name evidence="2" type="ORF">ACFOW7_14515</name>
</gene>
<organism evidence="2 3">
    <name type="scientific">Chitinimonas lacunae</name>
    <dbReference type="NCBI Taxonomy" id="1963018"/>
    <lineage>
        <taxon>Bacteria</taxon>
        <taxon>Pseudomonadati</taxon>
        <taxon>Pseudomonadota</taxon>
        <taxon>Betaproteobacteria</taxon>
        <taxon>Neisseriales</taxon>
        <taxon>Chitinibacteraceae</taxon>
        <taxon>Chitinimonas</taxon>
    </lineage>
</organism>
<evidence type="ECO:0000313" key="2">
    <source>
        <dbReference type="EMBL" id="MFC4160550.1"/>
    </source>
</evidence>
<name>A0ABV8MUC0_9NEIS</name>
<sequence>MRISSFAPLLTVLALTSAWAAKQCPYATPSEISNVVAGSWQLTSFDPQRGCMFVNHAGEGFIVGVTPHPDSQHAADAYAEYQKGFADRQLRPIAKLGEQAVFSVTADGARPAAAQLVARQQRHIVDISYFSQDSQLARRQLEQVFASLAKQAIGRLPR</sequence>
<dbReference type="EMBL" id="JBHSBU010000001">
    <property type="protein sequence ID" value="MFC4160550.1"/>
    <property type="molecule type" value="Genomic_DNA"/>
</dbReference>
<evidence type="ECO:0000313" key="3">
    <source>
        <dbReference type="Proteomes" id="UP001595791"/>
    </source>
</evidence>
<evidence type="ECO:0000256" key="1">
    <source>
        <dbReference type="SAM" id="SignalP"/>
    </source>
</evidence>